<dbReference type="GO" id="GO:0043571">
    <property type="term" value="P:maintenance of CRISPR repeat elements"/>
    <property type="evidence" value="ECO:0007669"/>
    <property type="project" value="InterPro"/>
</dbReference>
<evidence type="ECO:0000313" key="1">
    <source>
        <dbReference type="EMBL" id="AXH60020.1"/>
    </source>
</evidence>
<evidence type="ECO:0000313" key="2">
    <source>
        <dbReference type="Proteomes" id="UP000006426"/>
    </source>
</evidence>
<sequence length="197" mass="21920">MTTNAALHYFDFFIKREEQPDASQLAPLTTRVVLSGVHHFLRNTNRSNIGVAFPQWRDAVGAGSLPEVGKIVRVISEDANALFEMRGHAWFTCQILAGDIAVSKIKEVPVGVSHVCYVRNREAEMAARDLKRATGKPVNILSINRQSDDPAARLRFMTPTKTVNMLVKKVPVADRLQGEFSSYGLCCKEMMVSVPDF</sequence>
<protein>
    <submittedName>
        <fullName evidence="1">Type I-F CRISPR-associated endoribonuclease Cas6/Csy4</fullName>
    </submittedName>
</protein>
<name>A0AAD0V9R5_PSEAV</name>
<dbReference type="GO" id="GO:0004519">
    <property type="term" value="F:endonuclease activity"/>
    <property type="evidence" value="ECO:0007669"/>
    <property type="project" value="InterPro"/>
</dbReference>
<keyword evidence="1" id="KW-0614">Plasmid</keyword>
<organism evidence="1 2">
    <name type="scientific">Pseudomonas amygdali pv. lachrymans str. M301315</name>
    <dbReference type="NCBI Taxonomy" id="629260"/>
    <lineage>
        <taxon>Bacteria</taxon>
        <taxon>Pseudomonadati</taxon>
        <taxon>Pseudomonadota</taxon>
        <taxon>Gammaproteobacteria</taxon>
        <taxon>Pseudomonadales</taxon>
        <taxon>Pseudomonadaceae</taxon>
        <taxon>Pseudomonas</taxon>
        <taxon>Pseudomonas amygdali</taxon>
    </lineage>
</organism>
<dbReference type="RefSeq" id="WP_005741649.1">
    <property type="nucleotide sequence ID" value="NZ_CP031226.1"/>
</dbReference>
<dbReference type="Pfam" id="PF09618">
    <property type="entry name" value="Cas_Csy4"/>
    <property type="match status" value="1"/>
</dbReference>
<dbReference type="InterPro" id="IPR042564">
    <property type="entry name" value="CRISPR-Cas6/Csy4_sf"/>
</dbReference>
<dbReference type="AlphaFoldDB" id="A0AAD0V9R5"/>
<dbReference type="Proteomes" id="UP000006426">
    <property type="component" value="Plasmid pmppla107"/>
</dbReference>
<gene>
    <name evidence="1" type="primary">cas6f</name>
    <name evidence="1" type="ORF">PLA107_032865</name>
</gene>
<proteinExistence type="predicted"/>
<geneLocation type="plasmid" evidence="2">
    <name>pmppla107</name>
</geneLocation>
<accession>A0AAD0V9R5</accession>
<dbReference type="InterPro" id="IPR013396">
    <property type="entry name" value="CRISPR-assoc_prot_Csy4"/>
</dbReference>
<dbReference type="GeneID" id="39474799"/>
<dbReference type="Gene3D" id="3.30.70.2540">
    <property type="entry name" value="CRISPR-associated endoribonuclease Cas6/Csy4"/>
    <property type="match status" value="1"/>
</dbReference>
<dbReference type="NCBIfam" id="TIGR02563">
    <property type="entry name" value="cas_Csy4"/>
    <property type="match status" value="1"/>
</dbReference>
<dbReference type="EMBL" id="CP031226">
    <property type="protein sequence ID" value="AXH60020.1"/>
    <property type="molecule type" value="Genomic_DNA"/>
</dbReference>
<reference evidence="1 2" key="1">
    <citation type="journal article" date="2011" name="PLoS Pathog.">
        <title>Dynamic evolution of pathogenicity revealed by sequencing and comparative genomics of 19 Pseudomonas syringae isolates.</title>
        <authorList>
            <person name="Baltrus D.A."/>
            <person name="Nishimura M.T."/>
            <person name="Romanchuk A."/>
            <person name="Chang J.H."/>
            <person name="Mukhtar M.S."/>
            <person name="Cherkis K."/>
            <person name="Roach J."/>
            <person name="Grant S.R."/>
            <person name="Jones C.D."/>
            <person name="Dangl J.L."/>
        </authorList>
    </citation>
    <scope>NUCLEOTIDE SEQUENCE [LARGE SCALE GENOMIC DNA]</scope>
    <source>
        <strain evidence="1 2">M301315</strain>
    </source>
</reference>